<evidence type="ECO:0000256" key="2">
    <source>
        <dbReference type="SAM" id="SignalP"/>
    </source>
</evidence>
<protein>
    <submittedName>
        <fullName evidence="4">S-layer homology domain-containing protein</fullName>
    </submittedName>
</protein>
<dbReference type="InterPro" id="IPR001119">
    <property type="entry name" value="SLH_dom"/>
</dbReference>
<organism evidence="4 5">
    <name type="scientific">Niallia oryzisoli</name>
    <dbReference type="NCBI Taxonomy" id="1737571"/>
    <lineage>
        <taxon>Bacteria</taxon>
        <taxon>Bacillati</taxon>
        <taxon>Bacillota</taxon>
        <taxon>Bacilli</taxon>
        <taxon>Bacillales</taxon>
        <taxon>Bacillaceae</taxon>
        <taxon>Niallia</taxon>
    </lineage>
</organism>
<dbReference type="RefSeq" id="WP_338449750.1">
    <property type="nucleotide sequence ID" value="NZ_CP137640.1"/>
</dbReference>
<feature type="signal peptide" evidence="2">
    <location>
        <begin position="1"/>
        <end position="24"/>
    </location>
</feature>
<dbReference type="Pfam" id="PF00395">
    <property type="entry name" value="SLH"/>
    <property type="match status" value="3"/>
</dbReference>
<feature type="domain" description="SLH" evidence="3">
    <location>
        <begin position="83"/>
        <end position="146"/>
    </location>
</feature>
<dbReference type="Proteomes" id="UP001357223">
    <property type="component" value="Chromosome"/>
</dbReference>
<evidence type="ECO:0000259" key="3">
    <source>
        <dbReference type="PROSITE" id="PS51272"/>
    </source>
</evidence>
<feature type="domain" description="SLH" evidence="3">
    <location>
        <begin position="147"/>
        <end position="205"/>
    </location>
</feature>
<reference evidence="4 5" key="1">
    <citation type="submission" date="2023-10" db="EMBL/GenBank/DDBJ databases">
        <title>Niallia locisalis sp.nov. isolated from a salt pond sample.</title>
        <authorList>
            <person name="Li X.-J."/>
            <person name="Dong L."/>
        </authorList>
    </citation>
    <scope>NUCLEOTIDE SEQUENCE [LARGE SCALE GENOMIC DNA]</scope>
    <source>
        <strain evidence="4 5">DSM 29761</strain>
    </source>
</reference>
<feature type="chain" id="PRO_5046174332" evidence="2">
    <location>
        <begin position="25"/>
        <end position="347"/>
    </location>
</feature>
<evidence type="ECO:0000313" key="5">
    <source>
        <dbReference type="Proteomes" id="UP001357223"/>
    </source>
</evidence>
<accession>A0ABZ2CAP5</accession>
<evidence type="ECO:0000256" key="1">
    <source>
        <dbReference type="ARBA" id="ARBA00022729"/>
    </source>
</evidence>
<dbReference type="EMBL" id="CP137640">
    <property type="protein sequence ID" value="WVX80819.1"/>
    <property type="molecule type" value="Genomic_DNA"/>
</dbReference>
<dbReference type="PANTHER" id="PTHR43308">
    <property type="entry name" value="OUTER MEMBRANE PROTEIN ALPHA-RELATED"/>
    <property type="match status" value="1"/>
</dbReference>
<proteinExistence type="predicted"/>
<sequence length="347" mass="39199">MRKWFLLSVVFIFSSSLFGLSAMAATFTDLPASHRFYEEITYLENKGIIGGYPDKTVRPEAEVTRAEAAIMIGRTLNLNGEQRNTMFTDVSAKQIASGYITSAVEAGVIKGFPDGTFRPNTIITREQAAILISRAFNLTKESEVPFTDISPSMESYPHIKRIVVENITNGYEDYTFRPYVKVTRAHFSAFLARALNDDYKVKLPLIFLKDTSKVYHYEDGGKVRYVYENEEYENWNLWKVYLESGTTYSIVERQDSAGYKFGYPDSEYSVQVAFPIEVGHTWDGYGEMPDYYKITAASLSVTTPAGTFENVVEVTTTEGYVSYYAPFTGLIKTTKDGVTVTELTKIE</sequence>
<feature type="domain" description="SLH" evidence="3">
    <location>
        <begin position="23"/>
        <end position="82"/>
    </location>
</feature>
<keyword evidence="5" id="KW-1185">Reference proteome</keyword>
<dbReference type="PANTHER" id="PTHR43308:SF5">
    <property type="entry name" value="S-LAYER PROTEIN _ PEPTIDOGLYCAN ENDO-BETA-N-ACETYLGLUCOSAMINIDASE"/>
    <property type="match status" value="1"/>
</dbReference>
<keyword evidence="1 2" id="KW-0732">Signal</keyword>
<evidence type="ECO:0000313" key="4">
    <source>
        <dbReference type="EMBL" id="WVX80819.1"/>
    </source>
</evidence>
<gene>
    <name evidence="4" type="ORF">R4Z09_26970</name>
</gene>
<name>A0ABZ2CAP5_9BACI</name>
<dbReference type="PROSITE" id="PS51272">
    <property type="entry name" value="SLH"/>
    <property type="match status" value="3"/>
</dbReference>
<dbReference type="InterPro" id="IPR051465">
    <property type="entry name" value="Cell_Envelope_Struct_Comp"/>
</dbReference>